<dbReference type="OrthoDB" id="9796171at2"/>
<protein>
    <submittedName>
        <fullName evidence="4">Putative GNAT family N-acyltransferase</fullName>
    </submittedName>
</protein>
<dbReference type="CDD" id="cd04301">
    <property type="entry name" value="NAT_SF"/>
    <property type="match status" value="1"/>
</dbReference>
<organism evidence="4 5">
    <name type="scientific">Pseudoxanthomonas taiwanensis J19</name>
    <dbReference type="NCBI Taxonomy" id="935569"/>
    <lineage>
        <taxon>Bacteria</taxon>
        <taxon>Pseudomonadati</taxon>
        <taxon>Pseudomonadota</taxon>
        <taxon>Gammaproteobacteria</taxon>
        <taxon>Lysobacterales</taxon>
        <taxon>Lysobacteraceae</taxon>
        <taxon>Pseudoxanthomonas</taxon>
    </lineage>
</organism>
<dbReference type="PANTHER" id="PTHR43877">
    <property type="entry name" value="AMINOALKYLPHOSPHONATE N-ACETYLTRANSFERASE-RELATED-RELATED"/>
    <property type="match status" value="1"/>
</dbReference>
<dbReference type="Pfam" id="PF13673">
    <property type="entry name" value="Acetyltransf_10"/>
    <property type="match status" value="1"/>
</dbReference>
<dbReference type="EMBL" id="VLJS01000120">
    <property type="protein sequence ID" value="TWH02999.1"/>
    <property type="molecule type" value="Genomic_DNA"/>
</dbReference>
<keyword evidence="2 4" id="KW-0012">Acyltransferase</keyword>
<dbReference type="Pfam" id="PF25559">
    <property type="entry name" value="DUF7931"/>
    <property type="match status" value="1"/>
</dbReference>
<sequence>MSPAAVALADYAREHAAVHAVRTTVFVEGQGVPVELERDALDPVSIHVLARDADGTPVGTARLTPDRRIGRMAVLPRHRGRGIGEAMLAALVAHARAQGWAEVGLHAQLHALAFYARVGFVPCGPVFTEAGIEHRRMVRRLPGASPVEDAEAAAAVLLGLAAHARRGLGIYSRALDPGLLDRREVVDALRRFATRPGRRQVRILLQDAAAPQREDAPLLALAQRLPSVFELREVADPVDARYPSAYAFNDAGGALFRPLGQRFEGEGGIEDGPAARRLAHAFEPVWERSRPCTELRALG</sequence>
<dbReference type="Proteomes" id="UP000321583">
    <property type="component" value="Unassembled WGS sequence"/>
</dbReference>
<evidence type="ECO:0000256" key="1">
    <source>
        <dbReference type="ARBA" id="ARBA00022679"/>
    </source>
</evidence>
<keyword evidence="5" id="KW-1185">Reference proteome</keyword>
<accession>A0A562CZW6</accession>
<dbReference type="InterPro" id="IPR016181">
    <property type="entry name" value="Acyl_CoA_acyltransferase"/>
</dbReference>
<dbReference type="InterPro" id="IPR057691">
    <property type="entry name" value="DUF7931"/>
</dbReference>
<dbReference type="AlphaFoldDB" id="A0A562CZW6"/>
<evidence type="ECO:0000313" key="4">
    <source>
        <dbReference type="EMBL" id="TWH02999.1"/>
    </source>
</evidence>
<proteinExistence type="predicted"/>
<evidence type="ECO:0000259" key="3">
    <source>
        <dbReference type="PROSITE" id="PS51186"/>
    </source>
</evidence>
<dbReference type="SUPFAM" id="SSF55729">
    <property type="entry name" value="Acyl-CoA N-acyltransferases (Nat)"/>
    <property type="match status" value="1"/>
</dbReference>
<dbReference type="GO" id="GO:0016747">
    <property type="term" value="F:acyltransferase activity, transferring groups other than amino-acyl groups"/>
    <property type="evidence" value="ECO:0007669"/>
    <property type="project" value="InterPro"/>
</dbReference>
<reference evidence="4 5" key="1">
    <citation type="submission" date="2019-07" db="EMBL/GenBank/DDBJ databases">
        <title>Genome sequencing of lignin-degrading bacterial isolates.</title>
        <authorList>
            <person name="Gladden J."/>
        </authorList>
    </citation>
    <scope>NUCLEOTIDE SEQUENCE [LARGE SCALE GENOMIC DNA]</scope>
    <source>
        <strain evidence="4 5">J19</strain>
    </source>
</reference>
<dbReference type="InterPro" id="IPR000182">
    <property type="entry name" value="GNAT_dom"/>
</dbReference>
<comment type="caution">
    <text evidence="4">The sequence shown here is derived from an EMBL/GenBank/DDBJ whole genome shotgun (WGS) entry which is preliminary data.</text>
</comment>
<dbReference type="PANTHER" id="PTHR43877:SF1">
    <property type="entry name" value="ACETYLTRANSFERASE"/>
    <property type="match status" value="1"/>
</dbReference>
<dbReference type="RefSeq" id="WP_147209307.1">
    <property type="nucleotide sequence ID" value="NZ_VLJS01000120.1"/>
</dbReference>
<dbReference type="Gene3D" id="3.40.630.30">
    <property type="match status" value="1"/>
</dbReference>
<dbReference type="PROSITE" id="PS51186">
    <property type="entry name" value="GNAT"/>
    <property type="match status" value="1"/>
</dbReference>
<gene>
    <name evidence="4" type="ORF">L613_008600000050</name>
</gene>
<dbReference type="InterPro" id="IPR050832">
    <property type="entry name" value="Bact_Acetyltransf"/>
</dbReference>
<name>A0A562CZW6_9GAMM</name>
<evidence type="ECO:0000313" key="5">
    <source>
        <dbReference type="Proteomes" id="UP000321583"/>
    </source>
</evidence>
<feature type="domain" description="N-acetyltransferase" evidence="3">
    <location>
        <begin position="6"/>
        <end position="142"/>
    </location>
</feature>
<keyword evidence="1 4" id="KW-0808">Transferase</keyword>
<evidence type="ECO:0000256" key="2">
    <source>
        <dbReference type="ARBA" id="ARBA00023315"/>
    </source>
</evidence>